<keyword evidence="2" id="KW-0472">Membrane</keyword>
<dbReference type="Proteomes" id="UP000887565">
    <property type="component" value="Unplaced"/>
</dbReference>
<keyword evidence="2" id="KW-1133">Transmembrane helix</keyword>
<evidence type="ECO:0000313" key="3">
    <source>
        <dbReference type="Proteomes" id="UP000887565"/>
    </source>
</evidence>
<feature type="region of interest" description="Disordered" evidence="1">
    <location>
        <begin position="161"/>
        <end position="189"/>
    </location>
</feature>
<accession>A0A915L6V0</accession>
<feature type="transmembrane region" description="Helical" evidence="2">
    <location>
        <begin position="199"/>
        <end position="223"/>
    </location>
</feature>
<organism evidence="3 4">
    <name type="scientific">Romanomermis culicivorax</name>
    <name type="common">Nematode worm</name>
    <dbReference type="NCBI Taxonomy" id="13658"/>
    <lineage>
        <taxon>Eukaryota</taxon>
        <taxon>Metazoa</taxon>
        <taxon>Ecdysozoa</taxon>
        <taxon>Nematoda</taxon>
        <taxon>Enoplea</taxon>
        <taxon>Dorylaimia</taxon>
        <taxon>Mermithida</taxon>
        <taxon>Mermithoidea</taxon>
        <taxon>Mermithidae</taxon>
        <taxon>Romanomermis</taxon>
    </lineage>
</organism>
<evidence type="ECO:0000256" key="1">
    <source>
        <dbReference type="SAM" id="MobiDB-lite"/>
    </source>
</evidence>
<evidence type="ECO:0000256" key="2">
    <source>
        <dbReference type="SAM" id="Phobius"/>
    </source>
</evidence>
<reference evidence="4" key="1">
    <citation type="submission" date="2022-11" db="UniProtKB">
        <authorList>
            <consortium name="WormBaseParasite"/>
        </authorList>
    </citation>
    <scope>IDENTIFICATION</scope>
</reference>
<protein>
    <submittedName>
        <fullName evidence="4">ZP domain-containing protein</fullName>
    </submittedName>
</protein>
<dbReference type="AlphaFoldDB" id="A0A915L6V0"/>
<proteinExistence type="predicted"/>
<keyword evidence="3" id="KW-1185">Reference proteome</keyword>
<keyword evidence="2" id="KW-0812">Transmembrane</keyword>
<sequence>MSRNDVTVSMQLQRSDQMLCEHELQDKKSEFTMVISTLMKICQEIAEVELDCGPKMMTVKLLFDREKIHQFLDWILVGNTKDGLTSPECKLKGTGDLQYLIEMPVMSGPCGTKAIAPGIYENVISIKKHPNLILTGDQNITVRCAYGAPEVATAAIPLTPHAAQPPRRTTVQYRPPSNPIGSPTTTSTASGSILPASTVYLIIFSALFSSLLFLFCGAVVFFLKRRAPPTSKGLKLSSKNSSSAPAAVAGDVFSSVCASSIVSDGSTDGRRRASDRLQMSWWADRKRKNPSNRGQHFESSHDYMVSTSASSRGRPVSDQGIDFRDNISMNLDLNEKVRNSVDKVYANSSSNKTVLRSIPEEIDRNHRKVQNDNCGNDDDKIETVSLSTLDGGTIYHCVPTIETDRISGAFIPKNDSADFLPTPPPVPSKSFPIQDNRKHKIFTKESYFDIFRRTVDYRPTNFDRHQSQTDENRNSYLDRSNCEIYEELPTLKVYTGGDPSKVSTVIYLIG</sequence>
<feature type="compositionally biased region" description="Low complexity" evidence="1">
    <location>
        <begin position="179"/>
        <end position="189"/>
    </location>
</feature>
<feature type="region of interest" description="Disordered" evidence="1">
    <location>
        <begin position="284"/>
        <end position="321"/>
    </location>
</feature>
<dbReference type="WBParaSite" id="nRc.2.0.1.t46233-RA">
    <property type="protein sequence ID" value="nRc.2.0.1.t46233-RA"/>
    <property type="gene ID" value="nRc.2.0.1.g46233"/>
</dbReference>
<name>A0A915L6V0_ROMCU</name>
<evidence type="ECO:0000313" key="4">
    <source>
        <dbReference type="WBParaSite" id="nRc.2.0.1.t46233-RA"/>
    </source>
</evidence>